<name>A0A8I2B452_PLESH</name>
<accession>A0A8I2B452</accession>
<evidence type="ECO:0000313" key="2">
    <source>
        <dbReference type="Proteomes" id="UP000664658"/>
    </source>
</evidence>
<dbReference type="AlphaFoldDB" id="A0A8I2B452"/>
<gene>
    <name evidence="1" type="ORF">J2R62_14520</name>
</gene>
<evidence type="ECO:0000313" key="1">
    <source>
        <dbReference type="EMBL" id="MBO1109406.1"/>
    </source>
</evidence>
<dbReference type="RefSeq" id="WP_039046629.1">
    <property type="nucleotide sequence ID" value="NZ_CP050969.1"/>
</dbReference>
<reference evidence="1" key="1">
    <citation type="submission" date="2021-03" db="EMBL/GenBank/DDBJ databases">
        <title>Plesiomonas shigelloides zfcc0051, isolated from zebrafish feces.</title>
        <authorList>
            <person name="Vanderhoek Z."/>
            <person name="Gaulke C."/>
        </authorList>
    </citation>
    <scope>NUCLEOTIDE SEQUENCE</scope>
    <source>
        <strain evidence="1">Zfcc0051</strain>
    </source>
</reference>
<organism evidence="1 2">
    <name type="scientific">Plesiomonas shigelloides</name>
    <name type="common">Aeromonas shigelloides</name>
    <dbReference type="NCBI Taxonomy" id="703"/>
    <lineage>
        <taxon>Bacteria</taxon>
        <taxon>Pseudomonadati</taxon>
        <taxon>Pseudomonadota</taxon>
        <taxon>Gammaproteobacteria</taxon>
        <taxon>Enterobacterales</taxon>
        <taxon>Enterobacteriaceae</taxon>
        <taxon>Plesiomonas</taxon>
    </lineage>
</organism>
<dbReference type="Proteomes" id="UP000664658">
    <property type="component" value="Unassembled WGS sequence"/>
</dbReference>
<protein>
    <submittedName>
        <fullName evidence="1">Uncharacterized protein</fullName>
    </submittedName>
</protein>
<dbReference type="EMBL" id="JAFNAA010000018">
    <property type="protein sequence ID" value="MBO1109406.1"/>
    <property type="molecule type" value="Genomic_DNA"/>
</dbReference>
<sequence>MYALKKITVTNDGRHVEEMHVLGRMYRLEFHHQDPNLAASVEYFWRGNTPSISIAKSDEAYITTLAGDTVRCICRGDANARQTLMKG</sequence>
<comment type="caution">
    <text evidence="1">The sequence shown here is derived from an EMBL/GenBank/DDBJ whole genome shotgun (WGS) entry which is preliminary data.</text>
</comment>
<proteinExistence type="predicted"/>